<evidence type="ECO:0000313" key="2">
    <source>
        <dbReference type="EMBL" id="KAK7819549.1"/>
    </source>
</evidence>
<name>A0AAW0IYM3_MYOGA</name>
<dbReference type="Proteomes" id="UP001488838">
    <property type="component" value="Unassembled WGS sequence"/>
</dbReference>
<dbReference type="AlphaFoldDB" id="A0AAW0IYM3"/>
<feature type="compositionally biased region" description="Basic and acidic residues" evidence="1">
    <location>
        <begin position="1"/>
        <end position="19"/>
    </location>
</feature>
<dbReference type="Gene3D" id="3.30.420.100">
    <property type="match status" value="1"/>
</dbReference>
<organism evidence="2 3">
    <name type="scientific">Myodes glareolus</name>
    <name type="common">Bank vole</name>
    <name type="synonym">Clethrionomys glareolus</name>
    <dbReference type="NCBI Taxonomy" id="447135"/>
    <lineage>
        <taxon>Eukaryota</taxon>
        <taxon>Metazoa</taxon>
        <taxon>Chordata</taxon>
        <taxon>Craniata</taxon>
        <taxon>Vertebrata</taxon>
        <taxon>Euteleostomi</taxon>
        <taxon>Mammalia</taxon>
        <taxon>Eutheria</taxon>
        <taxon>Euarchontoglires</taxon>
        <taxon>Glires</taxon>
        <taxon>Rodentia</taxon>
        <taxon>Myomorpha</taxon>
        <taxon>Muroidea</taxon>
        <taxon>Cricetidae</taxon>
        <taxon>Arvicolinae</taxon>
        <taxon>Myodes</taxon>
    </lineage>
</organism>
<sequence length="124" mass="14204">MEWESQRKMEIIKREMREKRKEKRKTKEMKEGKEGWREEEMEGGNRFGMDKIYECQVQVTGDEHNVEIIDGQPDAFTCYLDADPHLVNPSSAGTRGQGPRHAEGAVPVLNPSAARGSWPLPFES</sequence>
<proteinExistence type="predicted"/>
<feature type="region of interest" description="Disordered" evidence="1">
    <location>
        <begin position="1"/>
        <end position="42"/>
    </location>
</feature>
<dbReference type="EMBL" id="JBBHLL010000079">
    <property type="protein sequence ID" value="KAK7819549.1"/>
    <property type="molecule type" value="Genomic_DNA"/>
</dbReference>
<gene>
    <name evidence="2" type="ORF">U0070_002653</name>
</gene>
<protein>
    <submittedName>
        <fullName evidence="2">Uncharacterized protein</fullName>
    </submittedName>
</protein>
<keyword evidence="3" id="KW-1185">Reference proteome</keyword>
<evidence type="ECO:0000256" key="1">
    <source>
        <dbReference type="SAM" id="MobiDB-lite"/>
    </source>
</evidence>
<feature type="compositionally biased region" description="Basic and acidic residues" evidence="1">
    <location>
        <begin position="28"/>
        <end position="38"/>
    </location>
</feature>
<accession>A0AAW0IYM3</accession>
<reference evidence="2 3" key="1">
    <citation type="journal article" date="2023" name="bioRxiv">
        <title>Conserved and derived expression patterns and positive selection on dental genes reveal complex evolutionary context of ever-growing rodent molars.</title>
        <authorList>
            <person name="Calamari Z.T."/>
            <person name="Song A."/>
            <person name="Cohen E."/>
            <person name="Akter M."/>
            <person name="Roy R.D."/>
            <person name="Hallikas O."/>
            <person name="Christensen M.M."/>
            <person name="Li P."/>
            <person name="Marangoni P."/>
            <person name="Jernvall J."/>
            <person name="Klein O.D."/>
        </authorList>
    </citation>
    <scope>NUCLEOTIDE SEQUENCE [LARGE SCALE GENOMIC DNA]</scope>
    <source>
        <strain evidence="2">V071</strain>
    </source>
</reference>
<evidence type="ECO:0000313" key="3">
    <source>
        <dbReference type="Proteomes" id="UP001488838"/>
    </source>
</evidence>
<comment type="caution">
    <text evidence="2">The sequence shown here is derived from an EMBL/GenBank/DDBJ whole genome shotgun (WGS) entry which is preliminary data.</text>
</comment>
<feature type="region of interest" description="Disordered" evidence="1">
    <location>
        <begin position="87"/>
        <end position="124"/>
    </location>
</feature>